<proteinExistence type="predicted"/>
<evidence type="ECO:0000313" key="5">
    <source>
        <dbReference type="Proteomes" id="UP001178461"/>
    </source>
</evidence>
<keyword evidence="4" id="KW-0675">Receptor</keyword>
<dbReference type="GO" id="GO:0005524">
    <property type="term" value="F:ATP binding"/>
    <property type="evidence" value="ECO:0007669"/>
    <property type="project" value="UniProtKB-UniRule"/>
</dbReference>
<evidence type="ECO:0000256" key="1">
    <source>
        <dbReference type="PROSITE-ProRule" id="PRU10141"/>
    </source>
</evidence>
<dbReference type="InterPro" id="IPR017441">
    <property type="entry name" value="Protein_kinase_ATP_BS"/>
</dbReference>
<dbReference type="SUPFAM" id="SSF56112">
    <property type="entry name" value="Protein kinase-like (PK-like)"/>
    <property type="match status" value="1"/>
</dbReference>
<dbReference type="SMART" id="SM01289">
    <property type="entry name" value="PYRIN"/>
    <property type="match status" value="2"/>
</dbReference>
<dbReference type="InterPro" id="IPR004020">
    <property type="entry name" value="DAPIN"/>
</dbReference>
<evidence type="ECO:0000313" key="4">
    <source>
        <dbReference type="EMBL" id="CAI5791039.1"/>
    </source>
</evidence>
<dbReference type="Gene3D" id="1.10.510.10">
    <property type="entry name" value="Transferase(Phosphotransferase) domain 1"/>
    <property type="match status" value="1"/>
</dbReference>
<keyword evidence="4" id="KW-0808">Transferase</keyword>
<sequence length="949" mass="106046">MAEERRTVRERLADALEDLKEYDLKQFKFHLNALPAEEGYSSIPKGRLQKADRLDLCRLLLGYYAEDGAVEVTLKVLGCINRRDLREKLLRVKGGGALLDGCFGLRQWQREIRNIGGRAHPPFEREVASLRSLRDPSFSLRLFTSFDSCGMGDFKFASTRTRTVGGKSITRRRMVENGQERVEVEVDQSNTLAINGSSATIGETEAIANCKNLKIKVTEVLGGELSHLVEAKDDVAGKVSSGKNTRRRSTVEKTTHSRLLGTLENLANYNLRKFKYYLNSLPVKEGYSNIPRGRLEKADPTDLTQLLLGYYNEHYAVEVVLTVLKSINQRDLERNLLAITENDGHLDGWCGHGQWQCGNRNGASCRFPSFGRDFPSLRHLRQGGLISFSLTLSASFDALGAGDFKCVSTSIEMVDGRKRIRKRMIENGQENEEVEDIDELNPLAITGGSPAIMRFPEAAANFQNLRNEFSHVLAGDVSVIEEEDLGREVSSGGAAERSALCTSQNGVTLFGAHAPSKRPGLEMFHEWIPQNCLDNLQHIGRGGFGTVFRAQHKEKGIVAVKIFHRTNAPSANVSCIRQQALTEARFMDEASFAPIPRLYGLYEKGNEVGLVMEYVENGNLSGLLSRALPWPLRIRILYQVALGIDFLHCLHPPRFHLDLKPSNILLDEALNVKVADFGLSKFGTTQRSPLTSESAEVSGGTLEYMPPEAFAESYKPDPATDVYSYGILMFSVLTGKEPYPSNPQRDNSIFRMQIQENQRPNTRELEGKIHEVEKLENLISLMKRCWQKEKTQRPSFQVCSQEMEEIYSCYMPHIETAVREVQDSLAKAKVLPLRVAQDQAGHQSGIKRPWSEVDCAMPCTMETKDDLGRGASSRTATKGSICLESLPSGEKPADRIKKSKGKLTEDFALQRNREAFLNIAEENRLLTKGALINISSGGQRVLVKYFSLD</sequence>
<dbReference type="InterPro" id="IPR011009">
    <property type="entry name" value="Kinase-like_dom_sf"/>
</dbReference>
<dbReference type="Proteomes" id="UP001178461">
    <property type="component" value="Chromosome 13"/>
</dbReference>
<feature type="domain" description="Pyrin" evidence="3">
    <location>
        <begin position="251"/>
        <end position="342"/>
    </location>
</feature>
<keyword evidence="1" id="KW-0547">Nucleotide-binding</keyword>
<dbReference type="PROSITE" id="PS00107">
    <property type="entry name" value="PROTEIN_KINASE_ATP"/>
    <property type="match status" value="1"/>
</dbReference>
<keyword evidence="1" id="KW-0067">ATP-binding</keyword>
<dbReference type="InterPro" id="IPR000719">
    <property type="entry name" value="Prot_kinase_dom"/>
</dbReference>
<feature type="domain" description="Protein kinase" evidence="2">
    <location>
        <begin position="533"/>
        <end position="807"/>
    </location>
</feature>
<dbReference type="SMART" id="SM00220">
    <property type="entry name" value="S_TKc"/>
    <property type="match status" value="1"/>
</dbReference>
<name>A0AA35L8J9_9SAUR</name>
<evidence type="ECO:0000259" key="2">
    <source>
        <dbReference type="PROSITE" id="PS50011"/>
    </source>
</evidence>
<dbReference type="InterPro" id="IPR011029">
    <property type="entry name" value="DEATH-like_dom_sf"/>
</dbReference>
<dbReference type="CDD" id="cd08321">
    <property type="entry name" value="Pyrin_ASC-like"/>
    <property type="match status" value="2"/>
</dbReference>
<protein>
    <submittedName>
        <fullName evidence="4">Receptor-interacting serine serine/threonine-protein kinase 3-like</fullName>
    </submittedName>
</protein>
<dbReference type="PROSITE" id="PS50824">
    <property type="entry name" value="DAPIN"/>
    <property type="match status" value="2"/>
</dbReference>
<dbReference type="Pfam" id="PF00069">
    <property type="entry name" value="Pkinase"/>
    <property type="match status" value="1"/>
</dbReference>
<feature type="domain" description="Pyrin" evidence="3">
    <location>
        <begin position="1"/>
        <end position="95"/>
    </location>
</feature>
<dbReference type="PANTHER" id="PTHR44329:SF297">
    <property type="entry name" value="RECEPTOR-INTERACTING SERINE_THREONINE-PROTEIN KINASE 3"/>
    <property type="match status" value="1"/>
</dbReference>
<evidence type="ECO:0000259" key="3">
    <source>
        <dbReference type="PROSITE" id="PS50824"/>
    </source>
</evidence>
<dbReference type="Gene3D" id="1.10.533.10">
    <property type="entry name" value="Death Domain, Fas"/>
    <property type="match status" value="2"/>
</dbReference>
<keyword evidence="4" id="KW-0418">Kinase</keyword>
<reference evidence="4" key="1">
    <citation type="submission" date="2022-12" db="EMBL/GenBank/DDBJ databases">
        <authorList>
            <person name="Alioto T."/>
            <person name="Alioto T."/>
            <person name="Gomez Garrido J."/>
        </authorList>
    </citation>
    <scope>NUCLEOTIDE SEQUENCE</scope>
</reference>
<keyword evidence="5" id="KW-1185">Reference proteome</keyword>
<gene>
    <name evidence="4" type="ORF">PODLI_1B013108</name>
</gene>
<organism evidence="4 5">
    <name type="scientific">Podarcis lilfordi</name>
    <name type="common">Lilford's wall lizard</name>
    <dbReference type="NCBI Taxonomy" id="74358"/>
    <lineage>
        <taxon>Eukaryota</taxon>
        <taxon>Metazoa</taxon>
        <taxon>Chordata</taxon>
        <taxon>Craniata</taxon>
        <taxon>Vertebrata</taxon>
        <taxon>Euteleostomi</taxon>
        <taxon>Lepidosauria</taxon>
        <taxon>Squamata</taxon>
        <taxon>Bifurcata</taxon>
        <taxon>Unidentata</taxon>
        <taxon>Episquamata</taxon>
        <taxon>Laterata</taxon>
        <taxon>Lacertibaenia</taxon>
        <taxon>Lacertidae</taxon>
        <taxon>Podarcis</taxon>
    </lineage>
</organism>
<dbReference type="PROSITE" id="PS50011">
    <property type="entry name" value="PROTEIN_KINASE_DOM"/>
    <property type="match status" value="1"/>
</dbReference>
<dbReference type="AlphaFoldDB" id="A0AA35L8J9"/>
<dbReference type="GO" id="GO:0004706">
    <property type="term" value="F:JUN kinase kinase kinase activity"/>
    <property type="evidence" value="ECO:0007669"/>
    <property type="project" value="TreeGrafter"/>
</dbReference>
<accession>A0AA35L8J9</accession>
<dbReference type="PANTHER" id="PTHR44329">
    <property type="entry name" value="SERINE/THREONINE-PROTEIN KINASE TNNI3K-RELATED"/>
    <property type="match status" value="1"/>
</dbReference>
<dbReference type="SUPFAM" id="SSF47986">
    <property type="entry name" value="DEATH domain"/>
    <property type="match status" value="2"/>
</dbReference>
<dbReference type="InterPro" id="IPR051681">
    <property type="entry name" value="Ser/Thr_Kinases-Pseudokinases"/>
</dbReference>
<feature type="binding site" evidence="1">
    <location>
        <position position="561"/>
    </location>
    <ligand>
        <name>ATP</name>
        <dbReference type="ChEBI" id="CHEBI:30616"/>
    </ligand>
</feature>
<dbReference type="EMBL" id="OX395138">
    <property type="protein sequence ID" value="CAI5791039.1"/>
    <property type="molecule type" value="Genomic_DNA"/>
</dbReference>
<dbReference type="Pfam" id="PF02758">
    <property type="entry name" value="PYRIN"/>
    <property type="match status" value="2"/>
</dbReference>